<dbReference type="KEGG" id="bfm:BP422_29015"/>
<feature type="transmembrane region" description="Helical" evidence="1">
    <location>
        <begin position="6"/>
        <end position="26"/>
    </location>
</feature>
<evidence type="ECO:0000313" key="3">
    <source>
        <dbReference type="Proteomes" id="UP000197781"/>
    </source>
</evidence>
<protein>
    <submittedName>
        <fullName evidence="2">Uncharacterized protein</fullName>
    </submittedName>
</protein>
<keyword evidence="1" id="KW-1133">Transmembrane helix</keyword>
<proteinExistence type="predicted"/>
<keyword evidence="1" id="KW-0472">Membrane</keyword>
<sequence>MSESVFSFIELLEIAGGIFFFSLFRYGLSKHNATWKFIILEYFVIVISIWIIKSLVNLIFG</sequence>
<name>A0A220MQ55_9BACL</name>
<dbReference type="AlphaFoldDB" id="A0A220MQ55"/>
<accession>A0A220MQ55</accession>
<dbReference type="EMBL" id="CP018145">
    <property type="protein sequence ID" value="ASJ57191.1"/>
    <property type="molecule type" value="Genomic_DNA"/>
</dbReference>
<feature type="transmembrane region" description="Helical" evidence="1">
    <location>
        <begin position="38"/>
        <end position="60"/>
    </location>
</feature>
<dbReference type="Proteomes" id="UP000197781">
    <property type="component" value="Chromosome"/>
</dbReference>
<organism evidence="2 3">
    <name type="scientific">Brevibacillus formosus</name>
    <dbReference type="NCBI Taxonomy" id="54913"/>
    <lineage>
        <taxon>Bacteria</taxon>
        <taxon>Bacillati</taxon>
        <taxon>Bacillota</taxon>
        <taxon>Bacilli</taxon>
        <taxon>Bacillales</taxon>
        <taxon>Paenibacillaceae</taxon>
        <taxon>Brevibacillus</taxon>
    </lineage>
</organism>
<reference evidence="2 3" key="1">
    <citation type="submission" date="2016-11" db="EMBL/GenBank/DDBJ databases">
        <authorList>
            <person name="Jaros S."/>
            <person name="Januszkiewicz K."/>
            <person name="Wedrychowicz H."/>
        </authorList>
    </citation>
    <scope>NUCLEOTIDE SEQUENCE [LARGE SCALE GENOMIC DNA]</scope>
    <source>
        <strain evidence="2 3">NF2</strain>
    </source>
</reference>
<keyword evidence="1" id="KW-0812">Transmembrane</keyword>
<evidence type="ECO:0000256" key="1">
    <source>
        <dbReference type="SAM" id="Phobius"/>
    </source>
</evidence>
<evidence type="ECO:0000313" key="2">
    <source>
        <dbReference type="EMBL" id="ASJ57191.1"/>
    </source>
</evidence>
<gene>
    <name evidence="2" type="ORF">BP422_29015</name>
</gene>